<dbReference type="Pfam" id="PF10419">
    <property type="entry name" value="TFIIIC_sub6"/>
    <property type="match status" value="1"/>
</dbReference>
<reference evidence="2" key="1">
    <citation type="journal article" date="2014" name="Genome Announc.">
        <title>De novo whole-genome sequence and genome annotation of Lichtheimia ramosa.</title>
        <authorList>
            <person name="Linde J."/>
            <person name="Schwartze V."/>
            <person name="Binder U."/>
            <person name="Lass-Florl C."/>
            <person name="Voigt K."/>
            <person name="Horn F."/>
        </authorList>
    </citation>
    <scope>NUCLEOTIDE SEQUENCE</scope>
    <source>
        <strain evidence="2">JMRC FSU:6197</strain>
    </source>
</reference>
<evidence type="ECO:0000259" key="1">
    <source>
        <dbReference type="Pfam" id="PF10419"/>
    </source>
</evidence>
<proteinExistence type="predicted"/>
<dbReference type="EMBL" id="LK023346">
    <property type="protein sequence ID" value="CDS11742.1"/>
    <property type="molecule type" value="Genomic_DNA"/>
</dbReference>
<dbReference type="Gene3D" id="2.60.40.4370">
    <property type="match status" value="1"/>
</dbReference>
<dbReference type="AlphaFoldDB" id="A0A077WY48"/>
<feature type="domain" description="Transcription factor TFIIIC triple barrel" evidence="1">
    <location>
        <begin position="15"/>
        <end position="129"/>
    </location>
</feature>
<dbReference type="OrthoDB" id="1877767at2759"/>
<evidence type="ECO:0000313" key="2">
    <source>
        <dbReference type="EMBL" id="CDS11742.1"/>
    </source>
</evidence>
<sequence>MSEDVHMKEPDDEYEEETMHVILDLGPEMAPETIERLASEQAEISILDLESGEPYIKVDNHLFRGTLDDSITTNLLFEIDERKRETGGLLPLLSTMRATQDETEERQPRLSTKYMDDTYKTIICQQVTLIEKKNMPTEEQQTTATGSFGNIANALEHDMTESLDERR</sequence>
<organism evidence="2">
    <name type="scientific">Lichtheimia ramosa</name>
    <dbReference type="NCBI Taxonomy" id="688394"/>
    <lineage>
        <taxon>Eukaryota</taxon>
        <taxon>Fungi</taxon>
        <taxon>Fungi incertae sedis</taxon>
        <taxon>Mucoromycota</taxon>
        <taxon>Mucoromycotina</taxon>
        <taxon>Mucoromycetes</taxon>
        <taxon>Mucorales</taxon>
        <taxon>Lichtheimiaceae</taxon>
        <taxon>Lichtheimia</taxon>
    </lineage>
</organism>
<dbReference type="InterPro" id="IPR019481">
    <property type="entry name" value="TFIIIC_triple_barrel"/>
</dbReference>
<gene>
    <name evidence="2" type="ORF">LRAMOSA04005</name>
</gene>
<name>A0A077WY48_9FUNG</name>
<protein>
    <recommendedName>
        <fullName evidence="1">Transcription factor TFIIIC triple barrel domain-containing protein</fullName>
    </recommendedName>
</protein>
<accession>A0A077WY48</accession>